<dbReference type="AlphaFoldDB" id="A0A5B7EKV7"/>
<reference evidence="2 3" key="1">
    <citation type="submission" date="2019-05" db="EMBL/GenBank/DDBJ databases">
        <title>Another draft genome of Portunus trituberculatus and its Hox gene families provides insights of decapod evolution.</title>
        <authorList>
            <person name="Jeong J.-H."/>
            <person name="Song I."/>
            <person name="Kim S."/>
            <person name="Choi T."/>
            <person name="Kim D."/>
            <person name="Ryu S."/>
            <person name="Kim W."/>
        </authorList>
    </citation>
    <scope>NUCLEOTIDE SEQUENCE [LARGE SCALE GENOMIC DNA]</scope>
    <source>
        <tissue evidence="2">Muscle</tissue>
    </source>
</reference>
<name>A0A5B7EKV7_PORTR</name>
<comment type="caution">
    <text evidence="2">The sequence shown here is derived from an EMBL/GenBank/DDBJ whole genome shotgun (WGS) entry which is preliminary data.</text>
</comment>
<protein>
    <submittedName>
        <fullName evidence="2">Uncharacterized protein</fullName>
    </submittedName>
</protein>
<evidence type="ECO:0000313" key="3">
    <source>
        <dbReference type="Proteomes" id="UP000324222"/>
    </source>
</evidence>
<accession>A0A5B7EKV7</accession>
<gene>
    <name evidence="2" type="ORF">E2C01_027265</name>
</gene>
<dbReference type="Proteomes" id="UP000324222">
    <property type="component" value="Unassembled WGS sequence"/>
</dbReference>
<sequence>MDQASGKDSGKARRPPVCPACPRLISPQPVQEVVKLSDEAYRIYQEPYSPPPPKYTSHESV</sequence>
<evidence type="ECO:0000313" key="2">
    <source>
        <dbReference type="EMBL" id="MPC33897.1"/>
    </source>
</evidence>
<keyword evidence="3" id="KW-1185">Reference proteome</keyword>
<feature type="region of interest" description="Disordered" evidence="1">
    <location>
        <begin position="1"/>
        <end position="23"/>
    </location>
</feature>
<dbReference type="EMBL" id="VSRR010002936">
    <property type="protein sequence ID" value="MPC33897.1"/>
    <property type="molecule type" value="Genomic_DNA"/>
</dbReference>
<evidence type="ECO:0000256" key="1">
    <source>
        <dbReference type="SAM" id="MobiDB-lite"/>
    </source>
</evidence>
<proteinExistence type="predicted"/>
<organism evidence="2 3">
    <name type="scientific">Portunus trituberculatus</name>
    <name type="common">Swimming crab</name>
    <name type="synonym">Neptunus trituberculatus</name>
    <dbReference type="NCBI Taxonomy" id="210409"/>
    <lineage>
        <taxon>Eukaryota</taxon>
        <taxon>Metazoa</taxon>
        <taxon>Ecdysozoa</taxon>
        <taxon>Arthropoda</taxon>
        <taxon>Crustacea</taxon>
        <taxon>Multicrustacea</taxon>
        <taxon>Malacostraca</taxon>
        <taxon>Eumalacostraca</taxon>
        <taxon>Eucarida</taxon>
        <taxon>Decapoda</taxon>
        <taxon>Pleocyemata</taxon>
        <taxon>Brachyura</taxon>
        <taxon>Eubrachyura</taxon>
        <taxon>Portunoidea</taxon>
        <taxon>Portunidae</taxon>
        <taxon>Portuninae</taxon>
        <taxon>Portunus</taxon>
    </lineage>
</organism>